<name>A0AAV8YH60_9CUCU</name>
<gene>
    <name evidence="2" type="ORF">NQ314_007785</name>
</gene>
<comment type="caution">
    <text evidence="2">The sequence shown here is derived from an EMBL/GenBank/DDBJ whole genome shotgun (WGS) entry which is preliminary data.</text>
</comment>
<keyword evidence="3" id="KW-1185">Reference proteome</keyword>
<dbReference type="GO" id="GO:0003677">
    <property type="term" value="F:DNA binding"/>
    <property type="evidence" value="ECO:0007669"/>
    <property type="project" value="TreeGrafter"/>
</dbReference>
<dbReference type="Proteomes" id="UP001162156">
    <property type="component" value="Unassembled WGS sequence"/>
</dbReference>
<proteinExistence type="predicted"/>
<dbReference type="InterPro" id="IPR050863">
    <property type="entry name" value="CenT-Element_Derived"/>
</dbReference>
<dbReference type="Pfam" id="PF03184">
    <property type="entry name" value="DDE_1"/>
    <property type="match status" value="1"/>
</dbReference>
<dbReference type="PANTHER" id="PTHR19303">
    <property type="entry name" value="TRANSPOSON"/>
    <property type="match status" value="1"/>
</dbReference>
<protein>
    <recommendedName>
        <fullName evidence="1">DDE-1 domain-containing protein</fullName>
    </recommendedName>
</protein>
<dbReference type="GO" id="GO:0005634">
    <property type="term" value="C:nucleus"/>
    <property type="evidence" value="ECO:0007669"/>
    <property type="project" value="TreeGrafter"/>
</dbReference>
<accession>A0AAV8YH60</accession>
<sequence>MHLWNRLVKVLHENKITLRKPESTSLASATGFNKRSVSDFFENYISVVMKYKLKPEKIFNVDETGVQTVLKPVKIVSTKGKKQVSLAASAEKGELTTVVGIINAVGFAVPLVYIFPRIHHPDEYLINAPTSSIALGNHSGWMTSELFLNVLDHIQRQINCSKESKVLLLLDKYKSHTTVKAINVCRENGIILLLFPPHTSHKPQTLDVGVFGPFKTYLSVAFNN</sequence>
<evidence type="ECO:0000259" key="1">
    <source>
        <dbReference type="Pfam" id="PF03184"/>
    </source>
</evidence>
<reference evidence="2" key="1">
    <citation type="journal article" date="2023" name="Insect Mol. Biol.">
        <title>Genome sequencing provides insights into the evolution of gene families encoding plant cell wall-degrading enzymes in longhorned beetles.</title>
        <authorList>
            <person name="Shin N.R."/>
            <person name="Okamura Y."/>
            <person name="Kirsch R."/>
            <person name="Pauchet Y."/>
        </authorList>
    </citation>
    <scope>NUCLEOTIDE SEQUENCE</scope>
    <source>
        <strain evidence="2">RBIC_L_NR</strain>
    </source>
</reference>
<organism evidence="2 3">
    <name type="scientific">Rhamnusium bicolor</name>
    <dbReference type="NCBI Taxonomy" id="1586634"/>
    <lineage>
        <taxon>Eukaryota</taxon>
        <taxon>Metazoa</taxon>
        <taxon>Ecdysozoa</taxon>
        <taxon>Arthropoda</taxon>
        <taxon>Hexapoda</taxon>
        <taxon>Insecta</taxon>
        <taxon>Pterygota</taxon>
        <taxon>Neoptera</taxon>
        <taxon>Endopterygota</taxon>
        <taxon>Coleoptera</taxon>
        <taxon>Polyphaga</taxon>
        <taxon>Cucujiformia</taxon>
        <taxon>Chrysomeloidea</taxon>
        <taxon>Cerambycidae</taxon>
        <taxon>Lepturinae</taxon>
        <taxon>Rhagiini</taxon>
        <taxon>Rhamnusium</taxon>
    </lineage>
</organism>
<dbReference type="PANTHER" id="PTHR19303:SF71">
    <property type="entry name" value="ZINC FINGER PHD-TYPE DOMAIN-CONTAINING PROTEIN"/>
    <property type="match status" value="1"/>
</dbReference>
<dbReference type="EMBL" id="JANEYF010002153">
    <property type="protein sequence ID" value="KAJ8950799.1"/>
    <property type="molecule type" value="Genomic_DNA"/>
</dbReference>
<feature type="domain" description="DDE-1" evidence="1">
    <location>
        <begin position="137"/>
        <end position="219"/>
    </location>
</feature>
<dbReference type="AlphaFoldDB" id="A0AAV8YH60"/>
<dbReference type="InterPro" id="IPR004875">
    <property type="entry name" value="DDE_SF_endonuclease_dom"/>
</dbReference>
<evidence type="ECO:0000313" key="3">
    <source>
        <dbReference type="Proteomes" id="UP001162156"/>
    </source>
</evidence>
<evidence type="ECO:0000313" key="2">
    <source>
        <dbReference type="EMBL" id="KAJ8950799.1"/>
    </source>
</evidence>